<feature type="region of interest" description="Disordered" evidence="1">
    <location>
        <begin position="112"/>
        <end position="175"/>
    </location>
</feature>
<proteinExistence type="predicted"/>
<feature type="domain" description="TfoX N-terminal" evidence="2">
    <location>
        <begin position="20"/>
        <end position="107"/>
    </location>
</feature>
<dbReference type="EMBL" id="AWOR01000042">
    <property type="protein sequence ID" value="KGH30617.1"/>
    <property type="molecule type" value="Genomic_DNA"/>
</dbReference>
<dbReference type="SUPFAM" id="SSF159894">
    <property type="entry name" value="YgaC/TfoX-N like"/>
    <property type="match status" value="1"/>
</dbReference>
<feature type="compositionally biased region" description="Basic and acidic residues" evidence="1">
    <location>
        <begin position="129"/>
        <end position="138"/>
    </location>
</feature>
<protein>
    <recommendedName>
        <fullName evidence="2">TfoX N-terminal domain-containing protein</fullName>
    </recommendedName>
</protein>
<accession>A0A096HNV4</accession>
<name>A0A096HNV4_COMTE</name>
<evidence type="ECO:0000256" key="1">
    <source>
        <dbReference type="SAM" id="MobiDB-lite"/>
    </source>
</evidence>
<comment type="caution">
    <text evidence="3">The sequence shown here is derived from an EMBL/GenBank/DDBJ whole genome shotgun (WGS) entry which is preliminary data.</text>
</comment>
<dbReference type="RefSeq" id="WP_034368080.1">
    <property type="nucleotide sequence ID" value="NZ_AWOR01000042.1"/>
</dbReference>
<dbReference type="AlphaFoldDB" id="A0A096HNV4"/>
<feature type="compositionally biased region" description="Basic and acidic residues" evidence="1">
    <location>
        <begin position="161"/>
        <end position="175"/>
    </location>
</feature>
<gene>
    <name evidence="3" type="ORF">P353_09025</name>
</gene>
<dbReference type="Gene3D" id="3.30.1460.30">
    <property type="entry name" value="YgaC/TfoX-N like chaperone"/>
    <property type="match status" value="1"/>
</dbReference>
<evidence type="ECO:0000313" key="3">
    <source>
        <dbReference type="EMBL" id="KGH30617.1"/>
    </source>
</evidence>
<evidence type="ECO:0000313" key="4">
    <source>
        <dbReference type="Proteomes" id="UP000029553"/>
    </source>
</evidence>
<dbReference type="Proteomes" id="UP000029553">
    <property type="component" value="Unassembled WGS sequence"/>
</dbReference>
<reference evidence="3 4" key="1">
    <citation type="submission" date="2013-09" db="EMBL/GenBank/DDBJ databases">
        <title>High correlation between genotypes and phenotypes of environmental bacteria Comamonas testosteroni strains.</title>
        <authorList>
            <person name="Liu L."/>
            <person name="Zhu W."/>
            <person name="Xia X."/>
            <person name="Xu B."/>
            <person name="Luo M."/>
            <person name="Wang G."/>
        </authorList>
    </citation>
    <scope>NUCLEOTIDE SEQUENCE [LARGE SCALE GENOMIC DNA]</scope>
    <source>
        <strain evidence="3 4">JL40</strain>
    </source>
</reference>
<sequence>MPAKPIAPETLQLIDAVRDALQDCTAVEEKTMFGCHVFMVDGKMCLGVENDELLVRLPPASHAQIAEMPGVRPLSSRGLMDGYFLVGPTAYARREQWQHWISEALAFNPLAKATPKRKTGSKTGSKASSETDSKKPGDGESPAGQGTSSGRRRTRAAPKPADADAAGKHPIFDSE</sequence>
<dbReference type="Pfam" id="PF04993">
    <property type="entry name" value="TfoX_N"/>
    <property type="match status" value="1"/>
</dbReference>
<evidence type="ECO:0000259" key="2">
    <source>
        <dbReference type="Pfam" id="PF04993"/>
    </source>
</evidence>
<dbReference type="InterPro" id="IPR007076">
    <property type="entry name" value="TfoX_N"/>
</dbReference>
<organism evidence="3 4">
    <name type="scientific">Comamonas testosteroni</name>
    <name type="common">Pseudomonas testosteroni</name>
    <dbReference type="NCBI Taxonomy" id="285"/>
    <lineage>
        <taxon>Bacteria</taxon>
        <taxon>Pseudomonadati</taxon>
        <taxon>Pseudomonadota</taxon>
        <taxon>Betaproteobacteria</taxon>
        <taxon>Burkholderiales</taxon>
        <taxon>Comamonadaceae</taxon>
        <taxon>Comamonas</taxon>
    </lineage>
</organism>